<accession>A0A2N3Y4F1</accession>
<reference evidence="2" key="1">
    <citation type="submission" date="2017-12" db="EMBL/GenBank/DDBJ databases">
        <title>Sequencing the genomes of 1000 Actinobacteria strains.</title>
        <authorList>
            <person name="Klenk H.-P."/>
        </authorList>
    </citation>
    <scope>NUCLEOTIDE SEQUENCE [LARGE SCALE GENOMIC DNA]</scope>
    <source>
        <strain evidence="2">DSM 44228</strain>
    </source>
</reference>
<organism evidence="2 3">
    <name type="scientific">Saccharopolyspora spinosa</name>
    <dbReference type="NCBI Taxonomy" id="60894"/>
    <lineage>
        <taxon>Bacteria</taxon>
        <taxon>Bacillati</taxon>
        <taxon>Actinomycetota</taxon>
        <taxon>Actinomycetes</taxon>
        <taxon>Pseudonocardiales</taxon>
        <taxon>Pseudonocardiaceae</taxon>
        <taxon>Saccharopolyspora</taxon>
    </lineage>
</organism>
<dbReference type="AlphaFoldDB" id="A0A2N3Y4F1"/>
<proteinExistence type="predicted"/>
<evidence type="ECO:0000313" key="2">
    <source>
        <dbReference type="EMBL" id="PKW17812.1"/>
    </source>
</evidence>
<feature type="region of interest" description="Disordered" evidence="1">
    <location>
        <begin position="67"/>
        <end position="87"/>
    </location>
</feature>
<sequence>MTLQHKDFHRYWTQMHGARKTCIWHGYAEIYGSTAVYCTTRAQRLTGKPRTVLPAPEDAANWIASMPADTHTRARSGRSIPKRASGA</sequence>
<keyword evidence="3" id="KW-1185">Reference proteome</keyword>
<dbReference type="Proteomes" id="UP000233786">
    <property type="component" value="Unassembled WGS sequence"/>
</dbReference>
<evidence type="ECO:0000313" key="3">
    <source>
        <dbReference type="Proteomes" id="UP000233786"/>
    </source>
</evidence>
<evidence type="ECO:0000256" key="1">
    <source>
        <dbReference type="SAM" id="MobiDB-lite"/>
    </source>
</evidence>
<protein>
    <submittedName>
        <fullName evidence="2">Uncharacterized protein</fullName>
    </submittedName>
</protein>
<dbReference type="EMBL" id="PJNB01000001">
    <property type="protein sequence ID" value="PKW17812.1"/>
    <property type="molecule type" value="Genomic_DNA"/>
</dbReference>
<name>A0A2N3Y4F1_SACSN</name>
<comment type="caution">
    <text evidence="2">The sequence shown here is derived from an EMBL/GenBank/DDBJ whole genome shotgun (WGS) entry which is preliminary data.</text>
</comment>
<gene>
    <name evidence="2" type="ORF">A8926_5830</name>
</gene>